<keyword evidence="5" id="KW-1185">Reference proteome</keyword>
<evidence type="ECO:0000256" key="1">
    <source>
        <dbReference type="ARBA" id="ARBA00022729"/>
    </source>
</evidence>
<keyword evidence="2" id="KW-0677">Repeat</keyword>
<dbReference type="InterPro" id="IPR002902">
    <property type="entry name" value="GNK2"/>
</dbReference>
<organism evidence="4 5">
    <name type="scientific">Actinidia rufa</name>
    <dbReference type="NCBI Taxonomy" id="165716"/>
    <lineage>
        <taxon>Eukaryota</taxon>
        <taxon>Viridiplantae</taxon>
        <taxon>Streptophyta</taxon>
        <taxon>Embryophyta</taxon>
        <taxon>Tracheophyta</taxon>
        <taxon>Spermatophyta</taxon>
        <taxon>Magnoliopsida</taxon>
        <taxon>eudicotyledons</taxon>
        <taxon>Gunneridae</taxon>
        <taxon>Pentapetalae</taxon>
        <taxon>asterids</taxon>
        <taxon>Ericales</taxon>
        <taxon>Actinidiaceae</taxon>
        <taxon>Actinidia</taxon>
    </lineage>
</organism>
<accession>A0A7J0DJQ1</accession>
<evidence type="ECO:0000256" key="2">
    <source>
        <dbReference type="ARBA" id="ARBA00022737"/>
    </source>
</evidence>
<dbReference type="Proteomes" id="UP000585474">
    <property type="component" value="Unassembled WGS sequence"/>
</dbReference>
<evidence type="ECO:0000313" key="5">
    <source>
        <dbReference type="Proteomes" id="UP000585474"/>
    </source>
</evidence>
<dbReference type="Gene3D" id="3.30.430.20">
    <property type="entry name" value="Gnk2 domain, C-X8-C-X2-C motif"/>
    <property type="match status" value="1"/>
</dbReference>
<comment type="caution">
    <text evidence="4">The sequence shown here is derived from an EMBL/GenBank/DDBJ whole genome shotgun (WGS) entry which is preliminary data.</text>
</comment>
<keyword evidence="1" id="KW-0732">Signal</keyword>
<dbReference type="PANTHER" id="PTHR33710">
    <property type="entry name" value="BNAC02G09200D PROTEIN"/>
    <property type="match status" value="1"/>
</dbReference>
<evidence type="ECO:0000313" key="4">
    <source>
        <dbReference type="EMBL" id="GFS35937.1"/>
    </source>
</evidence>
<proteinExistence type="predicted"/>
<dbReference type="EMBL" id="BJWL01000239">
    <property type="protein sequence ID" value="GFS35937.1"/>
    <property type="molecule type" value="Genomic_DNA"/>
</dbReference>
<dbReference type="AlphaFoldDB" id="A0A7J0DJQ1"/>
<dbReference type="InterPro" id="IPR038408">
    <property type="entry name" value="GNK2_sf"/>
</dbReference>
<dbReference type="Pfam" id="PF01657">
    <property type="entry name" value="Stress-antifung"/>
    <property type="match status" value="1"/>
</dbReference>
<dbReference type="PANTHER" id="PTHR33710:SF81">
    <property type="entry name" value="ENDONUCLEASE_EXONUCLEASE_PHOSPHATASE DOMAIN-CONTAINING PROTEIN"/>
    <property type="match status" value="1"/>
</dbReference>
<dbReference type="CDD" id="cd23509">
    <property type="entry name" value="Gnk2-like"/>
    <property type="match status" value="1"/>
</dbReference>
<dbReference type="SUPFAM" id="SSF56219">
    <property type="entry name" value="DNase I-like"/>
    <property type="match status" value="1"/>
</dbReference>
<dbReference type="Gene3D" id="3.60.10.10">
    <property type="entry name" value="Endonuclease/exonuclease/phosphatase"/>
    <property type="match status" value="1"/>
</dbReference>
<reference evidence="5" key="1">
    <citation type="submission" date="2019-07" db="EMBL/GenBank/DDBJ databases">
        <title>De Novo Assembly of kiwifruit Actinidia rufa.</title>
        <authorList>
            <person name="Sugita-Konishi S."/>
            <person name="Sato K."/>
            <person name="Mori E."/>
            <person name="Abe Y."/>
            <person name="Kisaki G."/>
            <person name="Hamano K."/>
            <person name="Suezawa K."/>
            <person name="Otani M."/>
            <person name="Fukuda T."/>
            <person name="Manabe T."/>
            <person name="Gomi K."/>
            <person name="Tabuchi M."/>
            <person name="Akimitsu K."/>
            <person name="Kataoka I."/>
        </authorList>
    </citation>
    <scope>NUCLEOTIDE SEQUENCE [LARGE SCALE GENOMIC DNA]</scope>
    <source>
        <strain evidence="5">cv. Fuchu</strain>
    </source>
</reference>
<gene>
    <name evidence="4" type="ORF">Acr_00g0042820</name>
</gene>
<evidence type="ECO:0000259" key="3">
    <source>
        <dbReference type="PROSITE" id="PS51473"/>
    </source>
</evidence>
<dbReference type="PROSITE" id="PS51473">
    <property type="entry name" value="GNK2"/>
    <property type="match status" value="1"/>
</dbReference>
<sequence length="399" mass="43557">MENLSLLVLANHWGHFTVNSSVAPIFGLAQCYRNLSNIGCLLCYAVARMRLPHCLPAVAGRIFLDICFLRYDFYSEPDGPKYGSIDGVPVQPRFLLEELTCIPICVQFFSYIARAIGRPLYADAMTKSGKRLSFAKTFVEVEVDYTIPSSIDVRFANGDSIELRAMGMWMRLVVMTGPYGQNNSCPNKRKVVGSPGDCRLGVVAQPKIGFNLGGSLGVGVSTTSPEHAAGEYVEGSAGTSHVVEANMLASPSMSLSGVPGLSKAPLAPRGKVLSQGKGKDKTEAWILVGDFNSVRSVNEKSDVDSFDMTAIAEFNACVRDVEIDDLTAKGFFTWSGKGGVLGYRKRKIDIAMVNHKWQDCFPKSEVVFTAPGFFDHCPTVVTILPNVARRKPFKFFDFG</sequence>
<feature type="domain" description="Gnk2-homologous" evidence="3">
    <location>
        <begin position="1"/>
        <end position="76"/>
    </location>
</feature>
<dbReference type="OrthoDB" id="1932741at2759"/>
<dbReference type="InterPro" id="IPR036691">
    <property type="entry name" value="Endo/exonu/phosph_ase_sf"/>
</dbReference>
<name>A0A7J0DJQ1_9ERIC</name>
<protein>
    <recommendedName>
        <fullName evidence="3">Gnk2-homologous domain-containing protein</fullName>
    </recommendedName>
</protein>